<dbReference type="InterPro" id="IPR007284">
    <property type="entry name" value="Ground-like_dom"/>
</dbReference>
<evidence type="ECO:0000259" key="3">
    <source>
        <dbReference type="Pfam" id="PF04155"/>
    </source>
</evidence>
<proteinExistence type="predicted"/>
<dbReference type="WBParaSite" id="BXY_1428400.1">
    <property type="protein sequence ID" value="BXY_1428400.1"/>
    <property type="gene ID" value="BXY_1428400"/>
</dbReference>
<name>A0A1I7SMJ9_BURXY</name>
<feature type="compositionally biased region" description="Polar residues" evidence="1">
    <location>
        <begin position="136"/>
        <end position="160"/>
    </location>
</feature>
<feature type="signal peptide" evidence="2">
    <location>
        <begin position="1"/>
        <end position="21"/>
    </location>
</feature>
<dbReference type="PANTHER" id="PTHR31967:SF14">
    <property type="entry name" value="GROUND-LIKE DOMAIN-CONTAINING PROTEIN"/>
    <property type="match status" value="1"/>
</dbReference>
<keyword evidence="2" id="KW-0732">Signal</keyword>
<dbReference type="PANTHER" id="PTHR31967">
    <property type="entry name" value="GROUNDHOG (HEDGEHOG-LIKE FAMILY)-RELATED"/>
    <property type="match status" value="1"/>
</dbReference>
<dbReference type="Pfam" id="PF04155">
    <property type="entry name" value="Ground-like"/>
    <property type="match status" value="1"/>
</dbReference>
<evidence type="ECO:0000256" key="2">
    <source>
        <dbReference type="SAM" id="SignalP"/>
    </source>
</evidence>
<protein>
    <submittedName>
        <fullName evidence="5">Ground-like domain-containing protein</fullName>
    </submittedName>
</protein>
<feature type="region of interest" description="Disordered" evidence="1">
    <location>
        <begin position="136"/>
        <end position="190"/>
    </location>
</feature>
<dbReference type="Proteomes" id="UP000095284">
    <property type="component" value="Unplaced"/>
</dbReference>
<evidence type="ECO:0000313" key="4">
    <source>
        <dbReference type="Proteomes" id="UP000095284"/>
    </source>
</evidence>
<organism evidence="4 5">
    <name type="scientific">Bursaphelenchus xylophilus</name>
    <name type="common">Pinewood nematode worm</name>
    <name type="synonym">Aphelenchoides xylophilus</name>
    <dbReference type="NCBI Taxonomy" id="6326"/>
    <lineage>
        <taxon>Eukaryota</taxon>
        <taxon>Metazoa</taxon>
        <taxon>Ecdysozoa</taxon>
        <taxon>Nematoda</taxon>
        <taxon>Chromadorea</taxon>
        <taxon>Rhabditida</taxon>
        <taxon>Tylenchina</taxon>
        <taxon>Tylenchomorpha</taxon>
        <taxon>Aphelenchoidea</taxon>
        <taxon>Aphelenchoididae</taxon>
        <taxon>Bursaphelenchus</taxon>
    </lineage>
</organism>
<accession>A0A1I7SMJ9</accession>
<feature type="chain" id="PRO_5009306386" evidence="2">
    <location>
        <begin position="22"/>
        <end position="403"/>
    </location>
</feature>
<evidence type="ECO:0000256" key="1">
    <source>
        <dbReference type="SAM" id="MobiDB-lite"/>
    </source>
</evidence>
<feature type="domain" description="Ground-like" evidence="3">
    <location>
        <begin position="277"/>
        <end position="359"/>
    </location>
</feature>
<dbReference type="AlphaFoldDB" id="A0A1I7SMJ9"/>
<sequence>MSVPVLVSVILLLCFVEIAEAEDTYQSSGSLPKASKPIIFDKRSSEKIQTRQRRQGYVILEQNDLDAYQDDNPGLGELIPPSPAFRFHPPKESLQDLPRDIIEDLNELIREIPSKTQNSSLNMTLTNASNNDLIKLTNDTMPGCENTNAQSQSFGRSQQLPHPPSPGPFPFPSPNSAPLHPKPYPRQPPFITQPVQQRQFNMRTRPLNWPAYKTSNVQNNSASRTYVGDANKAGVIGGVPPEGAQRPAPPPESEAHPYYFPPRMQLPLPSCFHNPTGYACCNAQLNDLMVETYTELEAKPKFHICNINAIANQIQKKAEEKFNTTFETIASFEDFAQKIHFHTDLVCKVELGGKFMLAYGTVKNVADKLPPATEPANVVKRAVFGPEPELEIPPRPIYHSILI</sequence>
<feature type="compositionally biased region" description="Pro residues" evidence="1">
    <location>
        <begin position="161"/>
        <end position="188"/>
    </location>
</feature>
<reference evidence="5" key="1">
    <citation type="submission" date="2016-11" db="UniProtKB">
        <authorList>
            <consortium name="WormBaseParasite"/>
        </authorList>
    </citation>
    <scope>IDENTIFICATION</scope>
</reference>
<evidence type="ECO:0000313" key="5">
    <source>
        <dbReference type="WBParaSite" id="BXY_1428400.1"/>
    </source>
</evidence>